<keyword evidence="5" id="KW-1185">Reference proteome</keyword>
<dbReference type="AlphaFoldDB" id="A0A3M9NRS5"/>
<dbReference type="RefSeq" id="WP_123119056.1">
    <property type="nucleotide sequence ID" value="NZ_RJJR01000001.1"/>
</dbReference>
<evidence type="ECO:0000313" key="4">
    <source>
        <dbReference type="EMBL" id="RNI40165.1"/>
    </source>
</evidence>
<dbReference type="GO" id="GO:0005829">
    <property type="term" value="C:cytosol"/>
    <property type="evidence" value="ECO:0007669"/>
    <property type="project" value="TreeGrafter"/>
</dbReference>
<comment type="caution">
    <text evidence="4">The sequence shown here is derived from an EMBL/GenBank/DDBJ whole genome shotgun (WGS) entry which is preliminary data.</text>
</comment>
<dbReference type="Pfam" id="PF01156">
    <property type="entry name" value="IU_nuc_hydro"/>
    <property type="match status" value="1"/>
</dbReference>
<gene>
    <name evidence="4" type="ORF">EFY79_02385</name>
</gene>
<keyword evidence="1 4" id="KW-0378">Hydrolase</keyword>
<keyword evidence="2" id="KW-0326">Glycosidase</keyword>
<dbReference type="SUPFAM" id="SSF53590">
    <property type="entry name" value="Nucleoside hydrolase"/>
    <property type="match status" value="1"/>
</dbReference>
<dbReference type="Proteomes" id="UP000267223">
    <property type="component" value="Unassembled WGS sequence"/>
</dbReference>
<dbReference type="InterPro" id="IPR023186">
    <property type="entry name" value="IUNH"/>
</dbReference>
<reference evidence="4 5" key="1">
    <citation type="submission" date="2018-11" db="EMBL/GenBank/DDBJ databases">
        <title>Draft genome sequence of Ferruginibacter sp. BO-59.</title>
        <authorList>
            <person name="Im W.T."/>
        </authorList>
    </citation>
    <scope>NUCLEOTIDE SEQUENCE [LARGE SCALE GENOMIC DNA]</scope>
    <source>
        <strain evidence="4 5">BO-59</strain>
    </source>
</reference>
<protein>
    <submittedName>
        <fullName evidence="4">Nucleoside hydrolase</fullName>
    </submittedName>
</protein>
<evidence type="ECO:0000313" key="5">
    <source>
        <dbReference type="Proteomes" id="UP000267223"/>
    </source>
</evidence>
<sequence length="339" mass="37622">MKRTIRLISTILLFCCSLPIYSQKKIIIDCDPGVDDAMEVVLALQIPEIEIVGITITCNDVNIGQRTKNALRIVELSGKKIPVFVGAIRPLVVDPLPAGPNPIHGEDLLGNTNQPEPKIFAEQKTAAQFIVDIAKEYPGEITILAEGRCTNLADAIRLDSNVTKNIKEVLVSGGTFHAGGLITPVAEPNIWFDPHAADMVFTAPWKVIEFGLDVNMKIVISDSILLRVKNENPKYGNFIYSITRLTRDFQMKNLHTDGLIDPGSPLILYMVDSTLFKFTKAPVRVVTEGLAIGQTIAPVYPFQFEDLAFKNKPLVSIATDVDIKRFLDYYQQIMLGKYH</sequence>
<dbReference type="InterPro" id="IPR036452">
    <property type="entry name" value="Ribo_hydro-like"/>
</dbReference>
<dbReference type="Gene3D" id="3.90.245.10">
    <property type="entry name" value="Ribonucleoside hydrolase-like"/>
    <property type="match status" value="1"/>
</dbReference>
<dbReference type="PANTHER" id="PTHR12304">
    <property type="entry name" value="INOSINE-URIDINE PREFERRING NUCLEOSIDE HYDROLASE"/>
    <property type="match status" value="1"/>
</dbReference>
<name>A0A3M9NRS5_9BACT</name>
<dbReference type="CDD" id="cd02650">
    <property type="entry name" value="nuc_hydro_CaPnhB"/>
    <property type="match status" value="1"/>
</dbReference>
<dbReference type="GO" id="GO:0006152">
    <property type="term" value="P:purine nucleoside catabolic process"/>
    <property type="evidence" value="ECO:0007669"/>
    <property type="project" value="TreeGrafter"/>
</dbReference>
<accession>A0A3M9NRS5</accession>
<organism evidence="4 5">
    <name type="scientific">Hanamia caeni</name>
    <dbReference type="NCBI Taxonomy" id="2294116"/>
    <lineage>
        <taxon>Bacteria</taxon>
        <taxon>Pseudomonadati</taxon>
        <taxon>Bacteroidota</taxon>
        <taxon>Chitinophagia</taxon>
        <taxon>Chitinophagales</taxon>
        <taxon>Chitinophagaceae</taxon>
        <taxon>Hanamia</taxon>
    </lineage>
</organism>
<evidence type="ECO:0000256" key="2">
    <source>
        <dbReference type="ARBA" id="ARBA00023295"/>
    </source>
</evidence>
<dbReference type="GO" id="GO:0008477">
    <property type="term" value="F:purine nucleosidase activity"/>
    <property type="evidence" value="ECO:0007669"/>
    <property type="project" value="TreeGrafter"/>
</dbReference>
<evidence type="ECO:0000256" key="1">
    <source>
        <dbReference type="ARBA" id="ARBA00022801"/>
    </source>
</evidence>
<evidence type="ECO:0000259" key="3">
    <source>
        <dbReference type="Pfam" id="PF01156"/>
    </source>
</evidence>
<proteinExistence type="predicted"/>
<dbReference type="EMBL" id="RJJR01000001">
    <property type="protein sequence ID" value="RNI40165.1"/>
    <property type="molecule type" value="Genomic_DNA"/>
</dbReference>
<feature type="domain" description="Inosine/uridine-preferring nucleoside hydrolase" evidence="3">
    <location>
        <begin position="26"/>
        <end position="328"/>
    </location>
</feature>
<dbReference type="InterPro" id="IPR001910">
    <property type="entry name" value="Inosine/uridine_hydrolase_dom"/>
</dbReference>
<dbReference type="PANTHER" id="PTHR12304:SF4">
    <property type="entry name" value="URIDINE NUCLEOSIDASE"/>
    <property type="match status" value="1"/>
</dbReference>
<dbReference type="OrthoDB" id="9797882at2"/>